<keyword evidence="1" id="KW-0732">Signal</keyword>
<sequence length="132" mass="14708">MRRAILIAAIVTATPAYAEPAMNGAAFERYATGKTLYFGNDGVAYGAEQYLPDRRVIWTFLDGECMEGHWYEQAGQICFVYENAPDTPQCWSFFNESDGVMARFENDPEATQLIEVDQSPEPLICPGPRVGV</sequence>
<dbReference type="RefSeq" id="WP_093967448.1">
    <property type="nucleotide sequence ID" value="NZ_FXYE01000002.1"/>
</dbReference>
<evidence type="ECO:0000256" key="1">
    <source>
        <dbReference type="SAM" id="SignalP"/>
    </source>
</evidence>
<organism evidence="2 3">
    <name type="scientific">Actibacterium lipolyticum</name>
    <dbReference type="NCBI Taxonomy" id="1524263"/>
    <lineage>
        <taxon>Bacteria</taxon>
        <taxon>Pseudomonadati</taxon>
        <taxon>Pseudomonadota</taxon>
        <taxon>Alphaproteobacteria</taxon>
        <taxon>Rhodobacterales</taxon>
        <taxon>Roseobacteraceae</taxon>
        <taxon>Actibacterium</taxon>
    </lineage>
</organism>
<proteinExistence type="predicted"/>
<gene>
    <name evidence="2" type="ORF">COL8621_02279</name>
</gene>
<protein>
    <submittedName>
        <fullName evidence="2">Uncharacterized protein</fullName>
    </submittedName>
</protein>
<evidence type="ECO:0000313" key="2">
    <source>
        <dbReference type="EMBL" id="SMX43350.1"/>
    </source>
</evidence>
<feature type="signal peptide" evidence="1">
    <location>
        <begin position="1"/>
        <end position="18"/>
    </location>
</feature>
<dbReference type="OrthoDB" id="7304934at2"/>
<dbReference type="AlphaFoldDB" id="A0A238KKX5"/>
<dbReference type="Proteomes" id="UP000202922">
    <property type="component" value="Unassembled WGS sequence"/>
</dbReference>
<keyword evidence="3" id="KW-1185">Reference proteome</keyword>
<evidence type="ECO:0000313" key="3">
    <source>
        <dbReference type="Proteomes" id="UP000202922"/>
    </source>
</evidence>
<dbReference type="EMBL" id="FXYE01000002">
    <property type="protein sequence ID" value="SMX43350.1"/>
    <property type="molecule type" value="Genomic_DNA"/>
</dbReference>
<accession>A0A238KKX5</accession>
<reference evidence="3" key="1">
    <citation type="submission" date="2017-05" db="EMBL/GenBank/DDBJ databases">
        <authorList>
            <person name="Rodrigo-Torres L."/>
            <person name="Arahal R. D."/>
            <person name="Lucena T."/>
        </authorList>
    </citation>
    <scope>NUCLEOTIDE SEQUENCE [LARGE SCALE GENOMIC DNA]</scope>
    <source>
        <strain evidence="3">CECT 8621</strain>
    </source>
</reference>
<name>A0A238KKX5_9RHOB</name>
<feature type="chain" id="PRO_5012714801" evidence="1">
    <location>
        <begin position="19"/>
        <end position="132"/>
    </location>
</feature>